<accession>A0A2Z4Q9Y2</accession>
<name>A0A2Z4Q9Y2_9CAUD</name>
<dbReference type="Proteomes" id="UP000251243">
    <property type="component" value="Segment"/>
</dbReference>
<dbReference type="RefSeq" id="YP_009803138.1">
    <property type="nucleotide sequence ID" value="NC_047992.1"/>
</dbReference>
<evidence type="ECO:0000313" key="2">
    <source>
        <dbReference type="Proteomes" id="UP000251243"/>
    </source>
</evidence>
<evidence type="ECO:0000313" key="1">
    <source>
        <dbReference type="EMBL" id="AWY06649.1"/>
    </source>
</evidence>
<dbReference type="KEGG" id="vg:54993698"/>
<keyword evidence="2" id="KW-1185">Reference proteome</keyword>
<dbReference type="EMBL" id="MH271320">
    <property type="protein sequence ID" value="AWY06649.1"/>
    <property type="molecule type" value="Genomic_DNA"/>
</dbReference>
<sequence>MAQVALSIVAPSGAELPLASSPWAPGTFRVMDGTAGLGLPVARASFSESAGDGRRLGNVRTSGRTINLGIGIFPDPGTPGWVKAAVQAPLYRNHLTNPSFETPGSIAEVRRNLVLNPQGTPPINGTSLAPRWAGSGGTSTTTYAVPEANLPDGVETFARKTWTTVGASVADVAWAFTSVNRIAVTAGDTYRIRYWWRTSVSSAPTASFLVMRIFDAPSGGTSLGSPQGGSFPAPGANKWQLVEGTITATHTGYADLFHNLNFGSASVVPVGSTIDATAVLVEKTDKTSGLWTGYLDGTRSPDPDLTPEWLGTPGASESRLVATVPAGLTAGNAFAIRSSAWASDGAHSLRLVSTAPGAGSAYVILRNFTAADAGKTFTAVATARVVQTFPGAENYDRSFLFSGTLGVLQGPQAPNTVGTHEVRWTFRVPDGTTAGTFRLYHGGLRGEPDLWWDNVALVEGAYDGPAFTGDTAEEPMGDTLEERTVGSLAYRWDGTPHASTATCYRQPWVMAGIRSDDELRAEVQDRVDELADAIAYVDGKPLPRLRATYPDGAAREIEFVHVGGGEGGLSSAGEGVATMLLTLDCPDAFWTDRDFAEFVVTQADDGTPFLESLPNVYLQPSDAFGSVRVTNPGKVPSWVDFELHGPLTHVEASLGADGWAYTEPVLEGETVYIRRTAAGIEVIDHLGASRYSALADVPRFFQLPPGTSTVNVRVTGTTPATRVIGRYRPRYRQVF</sequence>
<dbReference type="GeneID" id="54993698"/>
<organism evidence="1 2">
    <name type="scientific">Microbacterium phage Zeta1847</name>
    <dbReference type="NCBI Taxonomy" id="2201444"/>
    <lineage>
        <taxon>Viruses</taxon>
        <taxon>Duplodnaviria</taxon>
        <taxon>Heunggongvirae</taxon>
        <taxon>Uroviricota</taxon>
        <taxon>Caudoviricetes</taxon>
        <taxon>Casidaviridae</taxon>
        <taxon>Zetavirus</taxon>
        <taxon>Zetavirus zeta1847</taxon>
    </lineage>
</organism>
<proteinExistence type="predicted"/>
<dbReference type="Gene3D" id="2.60.120.260">
    <property type="entry name" value="Galactose-binding domain-like"/>
    <property type="match status" value="2"/>
</dbReference>
<reference evidence="2" key="1">
    <citation type="submission" date="2018-04" db="EMBL/GenBank/DDBJ databases">
        <authorList>
            <person name="Go L.Y."/>
            <person name="Mitchell J.A."/>
        </authorList>
    </citation>
    <scope>NUCLEOTIDE SEQUENCE [LARGE SCALE GENOMIC DNA]</scope>
</reference>
<gene>
    <name evidence="1" type="primary">15</name>
    <name evidence="1" type="ORF">SEA_ZETA1847_15</name>
</gene>
<protein>
    <submittedName>
        <fullName evidence="1">Minor tail protein</fullName>
    </submittedName>
</protein>